<name>A0ABW0VS82_9BACL</name>
<gene>
    <name evidence="1" type="ORF">ACFPYJ_01565</name>
</gene>
<proteinExistence type="predicted"/>
<keyword evidence="2" id="KW-1185">Reference proteome</keyword>
<sequence length="60" mass="7174">MDEFKKALDIAIDACIKLGEEWDKIEESQSDKLSEQYPFNKDFREVLHDLLNWKESLNKE</sequence>
<evidence type="ECO:0000313" key="2">
    <source>
        <dbReference type="Proteomes" id="UP001596047"/>
    </source>
</evidence>
<accession>A0ABW0VS82</accession>
<comment type="caution">
    <text evidence="1">The sequence shown here is derived from an EMBL/GenBank/DDBJ whole genome shotgun (WGS) entry which is preliminary data.</text>
</comment>
<dbReference type="EMBL" id="JBHSOW010000007">
    <property type="protein sequence ID" value="MFC5647822.1"/>
    <property type="molecule type" value="Genomic_DNA"/>
</dbReference>
<reference evidence="2" key="1">
    <citation type="journal article" date="2019" name="Int. J. Syst. Evol. Microbiol.">
        <title>The Global Catalogue of Microorganisms (GCM) 10K type strain sequencing project: providing services to taxonomists for standard genome sequencing and annotation.</title>
        <authorList>
            <consortium name="The Broad Institute Genomics Platform"/>
            <consortium name="The Broad Institute Genome Sequencing Center for Infectious Disease"/>
            <person name="Wu L."/>
            <person name="Ma J."/>
        </authorList>
    </citation>
    <scope>NUCLEOTIDE SEQUENCE [LARGE SCALE GENOMIC DNA]</scope>
    <source>
        <strain evidence="2">CGMCC 1.3240</strain>
    </source>
</reference>
<evidence type="ECO:0000313" key="1">
    <source>
        <dbReference type="EMBL" id="MFC5647822.1"/>
    </source>
</evidence>
<protein>
    <submittedName>
        <fullName evidence="1">Uncharacterized protein</fullName>
    </submittedName>
</protein>
<dbReference type="Proteomes" id="UP001596047">
    <property type="component" value="Unassembled WGS sequence"/>
</dbReference>
<dbReference type="RefSeq" id="WP_379186277.1">
    <property type="nucleotide sequence ID" value="NZ_JBHSOW010000007.1"/>
</dbReference>
<organism evidence="1 2">
    <name type="scientific">Paenibacillus solisilvae</name>
    <dbReference type="NCBI Taxonomy" id="2486751"/>
    <lineage>
        <taxon>Bacteria</taxon>
        <taxon>Bacillati</taxon>
        <taxon>Bacillota</taxon>
        <taxon>Bacilli</taxon>
        <taxon>Bacillales</taxon>
        <taxon>Paenibacillaceae</taxon>
        <taxon>Paenibacillus</taxon>
    </lineage>
</organism>